<dbReference type="Proteomes" id="UP001196413">
    <property type="component" value="Unassembled WGS sequence"/>
</dbReference>
<comment type="caution">
    <text evidence="2">The sequence shown here is derived from an EMBL/GenBank/DDBJ whole genome shotgun (WGS) entry which is preliminary data.</text>
</comment>
<gene>
    <name evidence="2" type="ORF">KIN20_021141</name>
</gene>
<dbReference type="EMBL" id="JAHQIW010004272">
    <property type="protein sequence ID" value="KAJ1361795.1"/>
    <property type="molecule type" value="Genomic_DNA"/>
</dbReference>
<protein>
    <submittedName>
        <fullName evidence="2">Uncharacterized protein</fullName>
    </submittedName>
</protein>
<accession>A0AAD5QTZ5</accession>
<evidence type="ECO:0000313" key="3">
    <source>
        <dbReference type="Proteomes" id="UP001196413"/>
    </source>
</evidence>
<sequence length="63" mass="6913">MRISDTPQRPVPQDARRPLGVDPPKGVENAYGGLVKTARTGGLKKVKLFASTLIFQLYVPDTF</sequence>
<proteinExistence type="predicted"/>
<keyword evidence="3" id="KW-1185">Reference proteome</keyword>
<feature type="region of interest" description="Disordered" evidence="1">
    <location>
        <begin position="1"/>
        <end position="30"/>
    </location>
</feature>
<evidence type="ECO:0000256" key="1">
    <source>
        <dbReference type="SAM" id="MobiDB-lite"/>
    </source>
</evidence>
<organism evidence="2 3">
    <name type="scientific">Parelaphostrongylus tenuis</name>
    <name type="common">Meningeal worm</name>
    <dbReference type="NCBI Taxonomy" id="148309"/>
    <lineage>
        <taxon>Eukaryota</taxon>
        <taxon>Metazoa</taxon>
        <taxon>Ecdysozoa</taxon>
        <taxon>Nematoda</taxon>
        <taxon>Chromadorea</taxon>
        <taxon>Rhabditida</taxon>
        <taxon>Rhabditina</taxon>
        <taxon>Rhabditomorpha</taxon>
        <taxon>Strongyloidea</taxon>
        <taxon>Metastrongylidae</taxon>
        <taxon>Parelaphostrongylus</taxon>
    </lineage>
</organism>
<reference evidence="2" key="1">
    <citation type="submission" date="2021-06" db="EMBL/GenBank/DDBJ databases">
        <title>Parelaphostrongylus tenuis whole genome reference sequence.</title>
        <authorList>
            <person name="Garwood T.J."/>
            <person name="Larsen P.A."/>
            <person name="Fountain-Jones N.M."/>
            <person name="Garbe J.R."/>
            <person name="Macchietto M.G."/>
            <person name="Kania S.A."/>
            <person name="Gerhold R.W."/>
            <person name="Richards J.E."/>
            <person name="Wolf T.M."/>
        </authorList>
    </citation>
    <scope>NUCLEOTIDE SEQUENCE</scope>
    <source>
        <strain evidence="2">MNPRO001-30</strain>
        <tissue evidence="2">Meninges</tissue>
    </source>
</reference>
<dbReference type="AlphaFoldDB" id="A0AAD5QTZ5"/>
<name>A0AAD5QTZ5_PARTN</name>
<evidence type="ECO:0000313" key="2">
    <source>
        <dbReference type="EMBL" id="KAJ1361795.1"/>
    </source>
</evidence>